<dbReference type="GO" id="GO:0005634">
    <property type="term" value="C:nucleus"/>
    <property type="evidence" value="ECO:0007669"/>
    <property type="project" value="TreeGrafter"/>
</dbReference>
<dbReference type="Pfam" id="PF14497">
    <property type="entry name" value="GST_C_3"/>
    <property type="match status" value="1"/>
</dbReference>
<dbReference type="InterPro" id="IPR036249">
    <property type="entry name" value="Thioredoxin-like_sf"/>
</dbReference>
<keyword evidence="4" id="KW-1185">Reference proteome</keyword>
<evidence type="ECO:0000313" key="4">
    <source>
        <dbReference type="Proteomes" id="UP000053647"/>
    </source>
</evidence>
<dbReference type="CDD" id="cd03044">
    <property type="entry name" value="GST_N_EF1Bgamma"/>
    <property type="match status" value="1"/>
</dbReference>
<dbReference type="GO" id="GO:0006414">
    <property type="term" value="P:translational elongation"/>
    <property type="evidence" value="ECO:0007669"/>
    <property type="project" value="TreeGrafter"/>
</dbReference>
<dbReference type="PROSITE" id="PS50404">
    <property type="entry name" value="GST_NTER"/>
    <property type="match status" value="1"/>
</dbReference>
<dbReference type="GO" id="GO:0005737">
    <property type="term" value="C:cytoplasm"/>
    <property type="evidence" value="ECO:0007669"/>
    <property type="project" value="TreeGrafter"/>
</dbReference>
<reference evidence="4" key="2">
    <citation type="submission" date="2015-01" db="EMBL/GenBank/DDBJ databases">
        <title>Evolutionary Origins and Diversification of the Mycorrhizal Mutualists.</title>
        <authorList>
            <consortium name="DOE Joint Genome Institute"/>
            <consortium name="Mycorrhizal Genomics Consortium"/>
            <person name="Kohler A."/>
            <person name="Kuo A."/>
            <person name="Nagy L.G."/>
            <person name="Floudas D."/>
            <person name="Copeland A."/>
            <person name="Barry K.W."/>
            <person name="Cichocki N."/>
            <person name="Veneault-Fourrey C."/>
            <person name="LaButti K."/>
            <person name="Lindquist E.A."/>
            <person name="Lipzen A."/>
            <person name="Lundell T."/>
            <person name="Morin E."/>
            <person name="Murat C."/>
            <person name="Riley R."/>
            <person name="Ohm R."/>
            <person name="Sun H."/>
            <person name="Tunlid A."/>
            <person name="Henrissat B."/>
            <person name="Grigoriev I.V."/>
            <person name="Hibbett D.S."/>
            <person name="Martin F."/>
        </authorList>
    </citation>
    <scope>NUCLEOTIDE SEQUENCE [LARGE SCALE GENOMIC DNA]</scope>
    <source>
        <strain evidence="4">ATCC 200175</strain>
    </source>
</reference>
<dbReference type="InterPro" id="IPR010987">
    <property type="entry name" value="Glutathione-S-Trfase_C-like"/>
</dbReference>
<dbReference type="InterPro" id="IPR004045">
    <property type="entry name" value="Glutathione_S-Trfase_N"/>
</dbReference>
<dbReference type="Pfam" id="PF02798">
    <property type="entry name" value="GST_N"/>
    <property type="match status" value="1"/>
</dbReference>
<dbReference type="Proteomes" id="UP000053647">
    <property type="component" value="Unassembled WGS sequence"/>
</dbReference>
<dbReference type="InterPro" id="IPR004046">
    <property type="entry name" value="GST_C"/>
</dbReference>
<dbReference type="Gene3D" id="1.20.1050.10">
    <property type="match status" value="1"/>
</dbReference>
<feature type="domain" description="GST C-terminal" evidence="2">
    <location>
        <begin position="89"/>
        <end position="224"/>
    </location>
</feature>
<dbReference type="InterPro" id="IPR050802">
    <property type="entry name" value="EF-GSTs"/>
</dbReference>
<gene>
    <name evidence="3" type="ORF">PAXINDRAFT_21474</name>
</gene>
<dbReference type="PANTHER" id="PTHR43986">
    <property type="entry name" value="ELONGATION FACTOR 1-GAMMA"/>
    <property type="match status" value="1"/>
</dbReference>
<dbReference type="HOGENOM" id="CLU_011226_3_2_1"/>
<sequence length="224" mass="24790">MAPIGTFWGDARQRQTKVILSVAALNGLELQQPVFQFGVTNKSPEFLSKFPYGKIPVFEDLEGWTLIEGSTIARYLSDLGNKSVLLGSNAKEAALIDQWVHFAEQEIGFPLSDALGLIYGFSGQFVRENLDKHVERLLRALKYLESYLATRPSVYLVTDSVSLADLVLAGVIHAAARVVLGAAERAEHPSIFAHYSKVTADEKIKEYWGTEDFTEVAVTEPKTL</sequence>
<evidence type="ECO:0000259" key="2">
    <source>
        <dbReference type="PROSITE" id="PS50405"/>
    </source>
</evidence>
<dbReference type="PROSITE" id="PS50405">
    <property type="entry name" value="GST_CTER"/>
    <property type="match status" value="1"/>
</dbReference>
<evidence type="ECO:0000259" key="1">
    <source>
        <dbReference type="PROSITE" id="PS50404"/>
    </source>
</evidence>
<accession>A0A0C9SLY8</accession>
<protein>
    <recommendedName>
        <fullName evidence="5">Glutathione transferase</fullName>
    </recommendedName>
</protein>
<name>A0A0C9SLY8_PAXIN</name>
<dbReference type="SUPFAM" id="SSF47616">
    <property type="entry name" value="GST C-terminal domain-like"/>
    <property type="match status" value="1"/>
</dbReference>
<dbReference type="OrthoDB" id="2663267at2759"/>
<proteinExistence type="predicted"/>
<dbReference type="InterPro" id="IPR040079">
    <property type="entry name" value="Glutathione_S-Trfase"/>
</dbReference>
<dbReference type="Gene3D" id="3.40.30.10">
    <property type="entry name" value="Glutaredoxin"/>
    <property type="match status" value="1"/>
</dbReference>
<dbReference type="EMBL" id="KN821123">
    <property type="protein sequence ID" value="KIJ05249.1"/>
    <property type="molecule type" value="Genomic_DNA"/>
</dbReference>
<dbReference type="SFLD" id="SFLDS00019">
    <property type="entry name" value="Glutathione_Transferase_(cytos"/>
    <property type="match status" value="1"/>
</dbReference>
<reference evidence="3 4" key="1">
    <citation type="submission" date="2014-06" db="EMBL/GenBank/DDBJ databases">
        <authorList>
            <consortium name="DOE Joint Genome Institute"/>
            <person name="Kuo A."/>
            <person name="Kohler A."/>
            <person name="Nagy L.G."/>
            <person name="Floudas D."/>
            <person name="Copeland A."/>
            <person name="Barry K.W."/>
            <person name="Cichocki N."/>
            <person name="Veneault-Fourrey C."/>
            <person name="LaButti K."/>
            <person name="Lindquist E.A."/>
            <person name="Lipzen A."/>
            <person name="Lundell T."/>
            <person name="Morin E."/>
            <person name="Murat C."/>
            <person name="Sun H."/>
            <person name="Tunlid A."/>
            <person name="Henrissat B."/>
            <person name="Grigoriev I.V."/>
            <person name="Hibbett D.S."/>
            <person name="Martin F."/>
            <person name="Nordberg H.P."/>
            <person name="Cantor M.N."/>
            <person name="Hua S.X."/>
        </authorList>
    </citation>
    <scope>NUCLEOTIDE SEQUENCE [LARGE SCALE GENOMIC DNA]</scope>
    <source>
        <strain evidence="3 4">ATCC 200175</strain>
    </source>
</reference>
<evidence type="ECO:0000313" key="3">
    <source>
        <dbReference type="EMBL" id="KIJ05249.1"/>
    </source>
</evidence>
<dbReference type="InterPro" id="IPR036282">
    <property type="entry name" value="Glutathione-S-Trfase_C_sf"/>
</dbReference>
<dbReference type="SUPFAM" id="SSF52833">
    <property type="entry name" value="Thioredoxin-like"/>
    <property type="match status" value="1"/>
</dbReference>
<organism evidence="3 4">
    <name type="scientific">Paxillus involutus ATCC 200175</name>
    <dbReference type="NCBI Taxonomy" id="664439"/>
    <lineage>
        <taxon>Eukaryota</taxon>
        <taxon>Fungi</taxon>
        <taxon>Dikarya</taxon>
        <taxon>Basidiomycota</taxon>
        <taxon>Agaricomycotina</taxon>
        <taxon>Agaricomycetes</taxon>
        <taxon>Agaricomycetidae</taxon>
        <taxon>Boletales</taxon>
        <taxon>Paxilineae</taxon>
        <taxon>Paxillaceae</taxon>
        <taxon>Paxillus</taxon>
    </lineage>
</organism>
<dbReference type="PANTHER" id="PTHR43986:SF1">
    <property type="entry name" value="ELONGATION FACTOR 1-GAMMA"/>
    <property type="match status" value="1"/>
</dbReference>
<dbReference type="AlphaFoldDB" id="A0A0C9SLY8"/>
<evidence type="ECO:0008006" key="5">
    <source>
        <dbReference type="Google" id="ProtNLM"/>
    </source>
</evidence>
<feature type="domain" description="GST N-terminal" evidence="1">
    <location>
        <begin position="3"/>
        <end position="84"/>
    </location>
</feature>